<gene>
    <name evidence="5" type="ORF">LUZ61_014443</name>
</gene>
<evidence type="ECO:0000256" key="4">
    <source>
        <dbReference type="SAM" id="MobiDB-lite"/>
    </source>
</evidence>
<evidence type="ECO:0000256" key="2">
    <source>
        <dbReference type="ARBA" id="ARBA00023163"/>
    </source>
</evidence>
<feature type="short sequence motif" description="VHIID" evidence="3">
    <location>
        <begin position="226"/>
        <end position="230"/>
    </location>
</feature>
<reference evidence="5 6" key="1">
    <citation type="journal article" date="2022" name="Cell">
        <title>Repeat-based holocentromeres influence genome architecture and karyotype evolution.</title>
        <authorList>
            <person name="Hofstatter P.G."/>
            <person name="Thangavel G."/>
            <person name="Lux T."/>
            <person name="Neumann P."/>
            <person name="Vondrak T."/>
            <person name="Novak P."/>
            <person name="Zhang M."/>
            <person name="Costa L."/>
            <person name="Castellani M."/>
            <person name="Scott A."/>
            <person name="Toegelov H."/>
            <person name="Fuchs J."/>
            <person name="Mata-Sucre Y."/>
            <person name="Dias Y."/>
            <person name="Vanzela A.L.L."/>
            <person name="Huettel B."/>
            <person name="Almeida C.C.S."/>
            <person name="Simkova H."/>
            <person name="Souza G."/>
            <person name="Pedrosa-Harand A."/>
            <person name="Macas J."/>
            <person name="Mayer K.F.X."/>
            <person name="Houben A."/>
            <person name="Marques A."/>
        </authorList>
    </citation>
    <scope>NUCLEOTIDE SEQUENCE [LARGE SCALE GENOMIC DNA]</scope>
    <source>
        <strain evidence="5">RhyTen1mFocal</strain>
    </source>
</reference>
<keyword evidence="2" id="KW-0804">Transcription</keyword>
<proteinExistence type="inferred from homology"/>
<feature type="region of interest" description="Disordered" evidence="4">
    <location>
        <begin position="512"/>
        <end position="533"/>
    </location>
</feature>
<keyword evidence="1" id="KW-0805">Transcription regulation</keyword>
<sequence length="533" mass="58372">MGPYGSDSTTIASTACTGPDVDAILAGAGFGTRLSGPCHVANAQYCTPGPASDYSLPFNPSDLTTWVDSMLTDLTSATPGNLPPQPYHATWTNQICSPLNSTDHAASHVLMAQQRKEEEDSGIRLVHLLMTCADAVQRDNTGLAASLVDEMRVLLSRVNTLSGIGKVAGYFADALFRRLYTTEVPLSASEYEVLYHHFYESCPYLKFAHFTANQAILEAFEGYDRVHVIDFSLMQGLQWPALIQALALRPGGPPFLRITGIGPPSPDGRDGLREVGFKLAELARSVRVRFAFRGVAANRLDDVKPWMLQATQGEAVAVNSVLQLHRLLTDPGTTPAPIDSVLEWIVGIRPKVVTVVEQEADHNKPTFIDRFTEALFYYSTMFDSLEGSRPQHQRQMALAEVYLQKEICNIVCCEGENRVERHEPLAQWQTRLANAGLHPVHLGSNAFRQASMLLTLFSDEGYCVEEVDGCLTLGWHNRHLISASAWRVPDADVSPDDSSVIASNSNNCNIINSHNNNNSSNNGSGSDDNRISV</sequence>
<evidence type="ECO:0000256" key="3">
    <source>
        <dbReference type="PROSITE-ProRule" id="PRU01191"/>
    </source>
</evidence>
<dbReference type="Pfam" id="PF03514">
    <property type="entry name" value="GRAS"/>
    <property type="match status" value="1"/>
</dbReference>
<protein>
    <submittedName>
        <fullName evidence="5">Uncharacterized protein</fullName>
    </submittedName>
</protein>
<comment type="caution">
    <text evidence="5">The sequence shown here is derived from an EMBL/GenBank/DDBJ whole genome shotgun (WGS) entry which is preliminary data.</text>
</comment>
<feature type="compositionally biased region" description="Low complexity" evidence="4">
    <location>
        <begin position="512"/>
        <end position="526"/>
    </location>
</feature>
<feature type="region of interest" description="VHIID" evidence="3">
    <location>
        <begin position="195"/>
        <end position="260"/>
    </location>
</feature>
<comment type="caution">
    <text evidence="3">Lacks conserved residue(s) required for the propagation of feature annotation.</text>
</comment>
<feature type="region of interest" description="SAW" evidence="3">
    <location>
        <begin position="412"/>
        <end position="487"/>
    </location>
</feature>
<accession>A0AAD5WBC6</accession>
<evidence type="ECO:0000256" key="1">
    <source>
        <dbReference type="ARBA" id="ARBA00023015"/>
    </source>
</evidence>
<dbReference type="AlphaFoldDB" id="A0AAD5WBC6"/>
<dbReference type="EMBL" id="JAMRDG010000002">
    <property type="protein sequence ID" value="KAJ3685279.1"/>
    <property type="molecule type" value="Genomic_DNA"/>
</dbReference>
<name>A0AAD5WBC6_9POAL</name>
<feature type="region of interest" description="Leucine repeat II (LRII)" evidence="3">
    <location>
        <begin position="274"/>
        <end position="306"/>
    </location>
</feature>
<keyword evidence="6" id="KW-1185">Reference proteome</keyword>
<evidence type="ECO:0000313" key="6">
    <source>
        <dbReference type="Proteomes" id="UP001210211"/>
    </source>
</evidence>
<evidence type="ECO:0000313" key="5">
    <source>
        <dbReference type="EMBL" id="KAJ3685279.1"/>
    </source>
</evidence>
<dbReference type="PROSITE" id="PS50985">
    <property type="entry name" value="GRAS"/>
    <property type="match status" value="1"/>
</dbReference>
<feature type="short sequence motif" description="LXXLL motif" evidence="3">
    <location>
        <begin position="324"/>
        <end position="328"/>
    </location>
</feature>
<dbReference type="InterPro" id="IPR005202">
    <property type="entry name" value="TF_GRAS"/>
</dbReference>
<dbReference type="PANTHER" id="PTHR31636">
    <property type="entry name" value="OSJNBA0084A10.13 PROTEIN-RELATED"/>
    <property type="match status" value="1"/>
</dbReference>
<comment type="similarity">
    <text evidence="3">Belongs to the GRAS family.</text>
</comment>
<dbReference type="Proteomes" id="UP001210211">
    <property type="component" value="Unassembled WGS sequence"/>
</dbReference>
<organism evidence="5 6">
    <name type="scientific">Rhynchospora tenuis</name>
    <dbReference type="NCBI Taxonomy" id="198213"/>
    <lineage>
        <taxon>Eukaryota</taxon>
        <taxon>Viridiplantae</taxon>
        <taxon>Streptophyta</taxon>
        <taxon>Embryophyta</taxon>
        <taxon>Tracheophyta</taxon>
        <taxon>Spermatophyta</taxon>
        <taxon>Magnoliopsida</taxon>
        <taxon>Liliopsida</taxon>
        <taxon>Poales</taxon>
        <taxon>Cyperaceae</taxon>
        <taxon>Cyperoideae</taxon>
        <taxon>Rhynchosporeae</taxon>
        <taxon>Rhynchospora</taxon>
    </lineage>
</organism>